<reference evidence="1 2" key="1">
    <citation type="submission" date="2016-11" db="EMBL/GenBank/DDBJ databases">
        <authorList>
            <person name="Jaros S."/>
            <person name="Januszkiewicz K."/>
            <person name="Wedrychowicz H."/>
        </authorList>
    </citation>
    <scope>NUCLEOTIDE SEQUENCE [LARGE SCALE GENOMIC DNA]</scope>
    <source>
        <strain evidence="1 2">DSM 10068</strain>
    </source>
</reference>
<accession>A0A1M5W9F8</accession>
<dbReference type="OrthoDB" id="1680946at2"/>
<dbReference type="AlphaFoldDB" id="A0A1M5W9F8"/>
<dbReference type="EMBL" id="FQXV01000003">
    <property type="protein sequence ID" value="SHH84152.1"/>
    <property type="molecule type" value="Genomic_DNA"/>
</dbReference>
<organism evidence="1 2">
    <name type="scientific">Sporobacter termitidis DSM 10068</name>
    <dbReference type="NCBI Taxonomy" id="1123282"/>
    <lineage>
        <taxon>Bacteria</taxon>
        <taxon>Bacillati</taxon>
        <taxon>Bacillota</taxon>
        <taxon>Clostridia</taxon>
        <taxon>Eubacteriales</taxon>
        <taxon>Oscillospiraceae</taxon>
        <taxon>Sporobacter</taxon>
    </lineage>
</organism>
<dbReference type="InterPro" id="IPR005585">
    <property type="entry name" value="DUF327"/>
</dbReference>
<name>A0A1M5W9F8_9FIRM</name>
<dbReference type="SUPFAM" id="SSF158397">
    <property type="entry name" value="TM1646-like"/>
    <property type="match status" value="1"/>
</dbReference>
<evidence type="ECO:0000313" key="2">
    <source>
        <dbReference type="Proteomes" id="UP000183995"/>
    </source>
</evidence>
<protein>
    <recommendedName>
        <fullName evidence="3">DUF327 domain-containing protein</fullName>
    </recommendedName>
</protein>
<dbReference type="Pfam" id="PF03885">
    <property type="entry name" value="DUF327"/>
    <property type="match status" value="1"/>
</dbReference>
<keyword evidence="2" id="KW-1185">Reference proteome</keyword>
<proteinExistence type="predicted"/>
<dbReference type="RefSeq" id="WP_073076696.1">
    <property type="nucleotide sequence ID" value="NZ_FQXV01000003.1"/>
</dbReference>
<dbReference type="InterPro" id="IPR024042">
    <property type="entry name" value="TM1646-like_dom_sf"/>
</dbReference>
<sequence>MDLGRIKRSDSAIGYGIPSIPTGSGGNAGGSFREQLGGHLKEDYKNRVAAILDEMAALSKDLLVHVNMQAFERYLDQLKSLLSEIVRNAYMLDSEQILDRGGRQRIFSSVGIVDEKLDELGRDVLSQNSDRLDFLSKVDEIRGLLMDMLL</sequence>
<dbReference type="STRING" id="1123282.SAMN02745823_01139"/>
<evidence type="ECO:0008006" key="3">
    <source>
        <dbReference type="Google" id="ProtNLM"/>
    </source>
</evidence>
<dbReference type="Proteomes" id="UP000183995">
    <property type="component" value="Unassembled WGS sequence"/>
</dbReference>
<evidence type="ECO:0000313" key="1">
    <source>
        <dbReference type="EMBL" id="SHH84152.1"/>
    </source>
</evidence>
<dbReference type="Gene3D" id="1.20.120.490">
    <property type="entry name" value="Hypothetical protein TM1646-like domain"/>
    <property type="match status" value="1"/>
</dbReference>
<gene>
    <name evidence="1" type="ORF">SAMN02745823_01139</name>
</gene>